<comment type="subcellular location">
    <subcellularLocation>
        <location evidence="2">Membrane</location>
        <topology evidence="2">Multi-pass membrane protein</topology>
    </subcellularLocation>
</comment>
<feature type="transmembrane region" description="Helical" evidence="7">
    <location>
        <begin position="129"/>
        <end position="150"/>
    </location>
</feature>
<accession>U5SB58</accession>
<evidence type="ECO:0000256" key="6">
    <source>
        <dbReference type="ARBA" id="ARBA00023136"/>
    </source>
</evidence>
<evidence type="ECO:0000256" key="3">
    <source>
        <dbReference type="ARBA" id="ARBA00007931"/>
    </source>
</evidence>
<reference evidence="9 10" key="1">
    <citation type="journal article" date="2013" name="Genome Announc.">
        <title>Complete Genome Sequence of Carnobacterium gilichinskyi Strain WN1359T (DSM 27470T).</title>
        <authorList>
            <person name="Leonard M.T."/>
            <person name="Panayotova N."/>
            <person name="Farmerie W.G."/>
            <person name="Triplett E.W."/>
            <person name="Nicholson W.L."/>
        </authorList>
    </citation>
    <scope>NUCLEOTIDE SEQUENCE [LARGE SCALE GENOMIC DNA]</scope>
    <source>
        <strain evidence="9 10">WN1359</strain>
    </source>
</reference>
<dbReference type="EMBL" id="CP006812">
    <property type="protein sequence ID" value="AGY81062.1"/>
    <property type="molecule type" value="Genomic_DNA"/>
</dbReference>
<dbReference type="HOGENOM" id="CLU_061522_0_0_9"/>
<sequence length="380" mass="43283">MALNNLSKKKKSKFYNNMLLAGGSIFTGIAIGIFAAVFFPFLNFEINLFVLIGGVLFFFISFFIHILLHETGHLIFGLLTGYTFVSFRIGTLTIIKEKGKLKRKRFHLPGTGGQCLMSPPDYSTDHFPFVLYNLGGVFINLLFSVIPLILTLTIEGLSLPVLSLCLLFAGSALLTALTNGIPMKIGGMPNDGYNLLSILKEEENKKAFFIQLKVNALMTEGSRLKDIPLENIQLKGNPQFSNLLAISVYLLEYNWYLDNLKLGIAKQKLDAFLPHLENLPLFYRNELNCERLFLVLSEQPQNPNLIQEIYDEDLQQFIKKTPYLPSKKRLMMAYEGFYCMNYQKAIDYYEELKKTAPMYPVRGEAEMELMLGEWIKSKLV</sequence>
<dbReference type="InterPro" id="IPR008915">
    <property type="entry name" value="Peptidase_M50"/>
</dbReference>
<organism evidence="9 10">
    <name type="scientific">Carnobacterium inhibens subsp. gilichinskyi</name>
    <dbReference type="NCBI Taxonomy" id="1266845"/>
    <lineage>
        <taxon>Bacteria</taxon>
        <taxon>Bacillati</taxon>
        <taxon>Bacillota</taxon>
        <taxon>Bacilli</taxon>
        <taxon>Lactobacillales</taxon>
        <taxon>Carnobacteriaceae</taxon>
        <taxon>Carnobacterium</taxon>
    </lineage>
</organism>
<feature type="transmembrane region" description="Helical" evidence="7">
    <location>
        <begin position="20"/>
        <end position="41"/>
    </location>
</feature>
<protein>
    <recommendedName>
        <fullName evidence="8">Peptidase M50 domain-containing protein</fullName>
    </recommendedName>
</protein>
<dbReference type="PATRIC" id="fig|1266845.5.peg.302"/>
<keyword evidence="6 7" id="KW-0472">Membrane</keyword>
<evidence type="ECO:0000313" key="9">
    <source>
        <dbReference type="EMBL" id="AGY81062.1"/>
    </source>
</evidence>
<evidence type="ECO:0000259" key="8">
    <source>
        <dbReference type="Pfam" id="PF02163"/>
    </source>
</evidence>
<dbReference type="Pfam" id="PF02163">
    <property type="entry name" value="Peptidase_M50"/>
    <property type="match status" value="1"/>
</dbReference>
<gene>
    <name evidence="9" type="ORF">Q783_01665</name>
</gene>
<evidence type="ECO:0000256" key="7">
    <source>
        <dbReference type="SAM" id="Phobius"/>
    </source>
</evidence>
<comment type="cofactor">
    <cofactor evidence="1">
        <name>Zn(2+)</name>
        <dbReference type="ChEBI" id="CHEBI:29105"/>
    </cofactor>
</comment>
<feature type="transmembrane region" description="Helical" evidence="7">
    <location>
        <begin position="48"/>
        <end position="68"/>
    </location>
</feature>
<dbReference type="STRING" id="1266845.Q783_01665"/>
<dbReference type="RefSeq" id="WP_023176900.1">
    <property type="nucleotide sequence ID" value="NC_022606.1"/>
</dbReference>
<keyword evidence="5 7" id="KW-1133">Transmembrane helix</keyword>
<dbReference type="Proteomes" id="UP000017469">
    <property type="component" value="Chromosome"/>
</dbReference>
<dbReference type="AlphaFoldDB" id="U5SB58"/>
<evidence type="ECO:0000256" key="5">
    <source>
        <dbReference type="ARBA" id="ARBA00022989"/>
    </source>
</evidence>
<evidence type="ECO:0000256" key="4">
    <source>
        <dbReference type="ARBA" id="ARBA00022692"/>
    </source>
</evidence>
<name>U5SB58_9LACT</name>
<dbReference type="eggNOG" id="COG1994">
    <property type="taxonomic scope" value="Bacteria"/>
</dbReference>
<proteinExistence type="inferred from homology"/>
<evidence type="ECO:0000256" key="2">
    <source>
        <dbReference type="ARBA" id="ARBA00004141"/>
    </source>
</evidence>
<feature type="transmembrane region" description="Helical" evidence="7">
    <location>
        <begin position="156"/>
        <end position="178"/>
    </location>
</feature>
<evidence type="ECO:0000256" key="1">
    <source>
        <dbReference type="ARBA" id="ARBA00001947"/>
    </source>
</evidence>
<comment type="similarity">
    <text evidence="3">Belongs to the peptidase M50B family.</text>
</comment>
<keyword evidence="4 7" id="KW-0812">Transmembrane</keyword>
<feature type="domain" description="Peptidase M50" evidence="8">
    <location>
        <begin position="57"/>
        <end position="216"/>
    </location>
</feature>
<dbReference type="KEGG" id="caw:Q783_01665"/>
<evidence type="ECO:0000313" key="10">
    <source>
        <dbReference type="Proteomes" id="UP000017469"/>
    </source>
</evidence>
<dbReference type="GO" id="GO:0016020">
    <property type="term" value="C:membrane"/>
    <property type="evidence" value="ECO:0007669"/>
    <property type="project" value="UniProtKB-SubCell"/>
</dbReference>
<dbReference type="GO" id="GO:0006508">
    <property type="term" value="P:proteolysis"/>
    <property type="evidence" value="ECO:0007669"/>
    <property type="project" value="InterPro"/>
</dbReference>
<feature type="transmembrane region" description="Helical" evidence="7">
    <location>
        <begin position="74"/>
        <end position="95"/>
    </location>
</feature>